<dbReference type="Proteomes" id="UP000422989">
    <property type="component" value="Chromosome"/>
</dbReference>
<evidence type="ECO:0000313" key="1">
    <source>
        <dbReference type="EMBL" id="QGU27781.1"/>
    </source>
</evidence>
<dbReference type="InterPro" id="IPR027056">
    <property type="entry name" value="Gluconate_2DH_su3"/>
</dbReference>
<accession>A0A6I6E831</accession>
<gene>
    <name evidence="1" type="ORF">D7D94_08945</name>
</gene>
<evidence type="ECO:0000313" key="2">
    <source>
        <dbReference type="Proteomes" id="UP000422989"/>
    </source>
</evidence>
<keyword evidence="2" id="KW-1185">Reference proteome</keyword>
<sequence length="183" mass="20075">MMTRSTFHPDFALLFLNPREAATIDAIVGHIIPSEEGSPGAREAGVTEYIDRALSGFMRDLQPVYREGLAEFEAFAVETAGATYLDLDGEQQLAVIAELDELSGARPDAFLGQFYRIVREHTVQGFFGDPAYGGNRDVVGWKLVGFPGAQWGYTPEQMHPGVDSTSIPILTVKDLYSRIGSMK</sequence>
<dbReference type="Pfam" id="PF13618">
    <property type="entry name" value="Gluconate_2-dh3"/>
    <property type="match status" value="1"/>
</dbReference>
<protein>
    <submittedName>
        <fullName evidence="1">Gluconate 2-dehydrogenase subunit 3 family protein</fullName>
    </submittedName>
</protein>
<dbReference type="AlphaFoldDB" id="A0A6I6E831"/>
<dbReference type="KEGG" id="moj:D7D94_08945"/>
<dbReference type="OrthoDB" id="8400810at2"/>
<reference evidence="1 2" key="1">
    <citation type="submission" date="2018-09" db="EMBL/GenBank/DDBJ databases">
        <title>Whole genome sequencing of Microbacterium oryzae strain MB-10T.</title>
        <authorList>
            <person name="Das S.K."/>
        </authorList>
    </citation>
    <scope>NUCLEOTIDE SEQUENCE [LARGE SCALE GENOMIC DNA]</scope>
    <source>
        <strain evidence="1 2">MB-10</strain>
    </source>
</reference>
<proteinExistence type="predicted"/>
<dbReference type="EMBL" id="CP032550">
    <property type="protein sequence ID" value="QGU27781.1"/>
    <property type="molecule type" value="Genomic_DNA"/>
</dbReference>
<organism evidence="1 2">
    <name type="scientific">Microbacterium oryzae</name>
    <dbReference type="NCBI Taxonomy" id="743009"/>
    <lineage>
        <taxon>Bacteria</taxon>
        <taxon>Bacillati</taxon>
        <taxon>Actinomycetota</taxon>
        <taxon>Actinomycetes</taxon>
        <taxon>Micrococcales</taxon>
        <taxon>Microbacteriaceae</taxon>
        <taxon>Microbacterium</taxon>
    </lineage>
</organism>
<name>A0A6I6E831_9MICO</name>